<dbReference type="InParanoid" id="A0A078AN73"/>
<dbReference type="AlphaFoldDB" id="A0A078AN73"/>
<accession>A0A078AN73</accession>
<evidence type="ECO:0000313" key="1">
    <source>
        <dbReference type="EMBL" id="CDW82368.1"/>
    </source>
</evidence>
<evidence type="ECO:0000313" key="2">
    <source>
        <dbReference type="Proteomes" id="UP000039865"/>
    </source>
</evidence>
<organism evidence="1 2">
    <name type="scientific">Stylonychia lemnae</name>
    <name type="common">Ciliate</name>
    <dbReference type="NCBI Taxonomy" id="5949"/>
    <lineage>
        <taxon>Eukaryota</taxon>
        <taxon>Sar</taxon>
        <taxon>Alveolata</taxon>
        <taxon>Ciliophora</taxon>
        <taxon>Intramacronucleata</taxon>
        <taxon>Spirotrichea</taxon>
        <taxon>Stichotrichia</taxon>
        <taxon>Sporadotrichida</taxon>
        <taxon>Oxytrichidae</taxon>
        <taxon>Stylonychinae</taxon>
        <taxon>Stylonychia</taxon>
    </lineage>
</organism>
<sequence length="95" mass="10731">MGCGASQEACCQSNNVNQKPISHGLNLKRYNKNQEQSQSSFLGSPMLQQAHYLDSSMKQNQMTQMIQQSEKHMNQLQDMYEKSTDHGHSVAVAQQ</sequence>
<dbReference type="EMBL" id="CCKQ01010853">
    <property type="protein sequence ID" value="CDW82368.1"/>
    <property type="molecule type" value="Genomic_DNA"/>
</dbReference>
<dbReference type="Proteomes" id="UP000039865">
    <property type="component" value="Unassembled WGS sequence"/>
</dbReference>
<name>A0A078AN73_STYLE</name>
<keyword evidence="2" id="KW-1185">Reference proteome</keyword>
<reference evidence="1 2" key="1">
    <citation type="submission" date="2014-06" db="EMBL/GenBank/DDBJ databases">
        <authorList>
            <person name="Swart Estienne"/>
        </authorList>
    </citation>
    <scope>NUCLEOTIDE SEQUENCE [LARGE SCALE GENOMIC DNA]</scope>
    <source>
        <strain evidence="1 2">130c</strain>
    </source>
</reference>
<gene>
    <name evidence="1" type="primary">Contig2293.g2478</name>
    <name evidence="1" type="ORF">STYLEM_11400</name>
</gene>
<protein>
    <submittedName>
        <fullName evidence="1">Uncharacterized protein</fullName>
    </submittedName>
</protein>
<proteinExistence type="predicted"/>